<dbReference type="GO" id="GO:0004364">
    <property type="term" value="F:glutathione transferase activity"/>
    <property type="evidence" value="ECO:0007669"/>
    <property type="project" value="TreeGrafter"/>
</dbReference>
<keyword evidence="5" id="KW-1185">Reference proteome</keyword>
<keyword evidence="1 4" id="KW-0413">Isomerase</keyword>
<comment type="similarity">
    <text evidence="1">Belongs to the GST superfamily. NadH family.</text>
</comment>
<organism evidence="4 5">
    <name type="scientific">Caenimonas sedimenti</name>
    <dbReference type="NCBI Taxonomy" id="2596921"/>
    <lineage>
        <taxon>Bacteria</taxon>
        <taxon>Pseudomonadati</taxon>
        <taxon>Pseudomonadota</taxon>
        <taxon>Betaproteobacteria</taxon>
        <taxon>Burkholderiales</taxon>
        <taxon>Comamonadaceae</taxon>
        <taxon>Caenimonas</taxon>
    </lineage>
</organism>
<dbReference type="Proteomes" id="UP000318199">
    <property type="component" value="Unassembled WGS sequence"/>
</dbReference>
<evidence type="ECO:0000256" key="2">
    <source>
        <dbReference type="PIRSR" id="PIRSR006386-1"/>
    </source>
</evidence>
<evidence type="ECO:0000313" key="4">
    <source>
        <dbReference type="EMBL" id="TWO64919.1"/>
    </source>
</evidence>
<dbReference type="AlphaFoldDB" id="A0A562ZEQ9"/>
<comment type="catalytic activity">
    <reaction evidence="1">
        <text>2-hydroxychromene-2-carboxylate = (3E)-4-(2-hydroxyphenyl)-2-oxobut-3-enoate</text>
        <dbReference type="Rhea" id="RHEA:27401"/>
        <dbReference type="ChEBI" id="CHEBI:59350"/>
        <dbReference type="ChEBI" id="CHEBI:59353"/>
        <dbReference type="EC" id="5.99.1.4"/>
    </reaction>
</comment>
<dbReference type="InterPro" id="IPR051924">
    <property type="entry name" value="GST_Kappa/NadH"/>
</dbReference>
<dbReference type="SUPFAM" id="SSF52833">
    <property type="entry name" value="Thioredoxin-like"/>
    <property type="match status" value="1"/>
</dbReference>
<dbReference type="GO" id="GO:0004602">
    <property type="term" value="F:glutathione peroxidase activity"/>
    <property type="evidence" value="ECO:0007669"/>
    <property type="project" value="TreeGrafter"/>
</dbReference>
<dbReference type="InterPro" id="IPR044087">
    <property type="entry name" value="NahD-like"/>
</dbReference>
<name>A0A562ZEQ9_9BURK</name>
<dbReference type="GO" id="GO:1901170">
    <property type="term" value="P:naphthalene catabolic process"/>
    <property type="evidence" value="ECO:0007669"/>
    <property type="project" value="InterPro"/>
</dbReference>
<dbReference type="GO" id="GO:0006749">
    <property type="term" value="P:glutathione metabolic process"/>
    <property type="evidence" value="ECO:0007669"/>
    <property type="project" value="TreeGrafter"/>
</dbReference>
<comment type="caution">
    <text evidence="4">The sequence shown here is derived from an EMBL/GenBank/DDBJ whole genome shotgun (WGS) entry which is preliminary data.</text>
</comment>
<evidence type="ECO:0000313" key="5">
    <source>
        <dbReference type="Proteomes" id="UP000318199"/>
    </source>
</evidence>
<dbReference type="InterPro" id="IPR014440">
    <property type="entry name" value="HCCAis_GSTk"/>
</dbReference>
<feature type="active site" description="Nucleophile" evidence="2">
    <location>
        <position position="12"/>
    </location>
</feature>
<dbReference type="InterPro" id="IPR036249">
    <property type="entry name" value="Thioredoxin-like_sf"/>
</dbReference>
<dbReference type="PANTHER" id="PTHR42943">
    <property type="entry name" value="GLUTATHIONE S-TRANSFERASE KAPPA"/>
    <property type="match status" value="1"/>
</dbReference>
<evidence type="ECO:0000256" key="1">
    <source>
        <dbReference type="PIRNR" id="PIRNR006386"/>
    </source>
</evidence>
<feature type="domain" description="DSBA-like thioredoxin" evidence="3">
    <location>
        <begin position="3"/>
        <end position="188"/>
    </location>
</feature>
<dbReference type="EC" id="5.99.1.4" evidence="1"/>
<proteinExistence type="inferred from homology"/>
<reference evidence="4 5" key="1">
    <citation type="submission" date="2019-07" db="EMBL/GenBank/DDBJ databases">
        <title>Caenimonas sedimenti sp. nov., isolated from activated sludge.</title>
        <authorList>
            <person name="Xu J."/>
        </authorList>
    </citation>
    <scope>NUCLEOTIDE SEQUENCE [LARGE SCALE GENOMIC DNA]</scope>
    <source>
        <strain evidence="4 5">HX-9-20</strain>
    </source>
</reference>
<dbReference type="RefSeq" id="WP_145897205.1">
    <property type="nucleotide sequence ID" value="NZ_VOBQ01000030.1"/>
</dbReference>
<dbReference type="InterPro" id="IPR001853">
    <property type="entry name" value="DSBA-like_thioredoxin_dom"/>
</dbReference>
<dbReference type="CDD" id="cd03022">
    <property type="entry name" value="DsbA_HCCA_Iso"/>
    <property type="match status" value="1"/>
</dbReference>
<dbReference type="PIRSF" id="PIRSF006386">
    <property type="entry name" value="HCCAis_GSTk"/>
    <property type="match status" value="1"/>
</dbReference>
<dbReference type="Pfam" id="PF01323">
    <property type="entry name" value="DSBA"/>
    <property type="match status" value="1"/>
</dbReference>
<protein>
    <recommendedName>
        <fullName evidence="1">2-hydroxychromene-2-carboxylate isomerase</fullName>
        <ecNumber evidence="1">5.99.1.4</ecNumber>
    </recommendedName>
</protein>
<gene>
    <name evidence="4" type="ORF">FN976_27855</name>
</gene>
<dbReference type="OrthoDB" id="8560325at2"/>
<dbReference type="GO" id="GO:0018845">
    <property type="term" value="F:2-hydroxychromene-2-carboxylate isomerase activity"/>
    <property type="evidence" value="ECO:0007669"/>
    <property type="project" value="UniProtKB-UniRule"/>
</dbReference>
<accession>A0A562ZEQ9</accession>
<evidence type="ECO:0000259" key="3">
    <source>
        <dbReference type="Pfam" id="PF01323"/>
    </source>
</evidence>
<dbReference type="Gene3D" id="3.40.30.10">
    <property type="entry name" value="Glutaredoxin"/>
    <property type="match status" value="1"/>
</dbReference>
<sequence length="198" mass="21880">MPTLEIWLEYASTYSYLTVSRVGALARERGVLLDWQPFWMAPLREQIGMGAPFPHASSKAAYMWRDLERRAHTLGLPYRKPEQYPVNSLQTIRVALVAARQGWCQAFTEEAFRLHWTEGVLIGTEANLHAALGKAGQDPAVVLPLASSPGNKEALKAQTARAIERGIFGSPSFVVGGELFWGDDRLEDALDWAVAQGG</sequence>
<dbReference type="PANTHER" id="PTHR42943:SF2">
    <property type="entry name" value="GLUTATHIONE S-TRANSFERASE KAPPA 1"/>
    <property type="match status" value="1"/>
</dbReference>
<dbReference type="EMBL" id="VOBQ01000030">
    <property type="protein sequence ID" value="TWO64919.1"/>
    <property type="molecule type" value="Genomic_DNA"/>
</dbReference>